<gene>
    <name evidence="2" type="ORF">B0A54_03159</name>
</gene>
<evidence type="ECO:0008006" key="4">
    <source>
        <dbReference type="Google" id="ProtNLM"/>
    </source>
</evidence>
<dbReference type="AlphaFoldDB" id="A0A4V6WK98"/>
<dbReference type="InterPro" id="IPR006461">
    <property type="entry name" value="PLAC_motif_containing"/>
</dbReference>
<reference evidence="2 3" key="1">
    <citation type="submission" date="2017-03" db="EMBL/GenBank/DDBJ databases">
        <title>Genomes of endolithic fungi from Antarctica.</title>
        <authorList>
            <person name="Coleine C."/>
            <person name="Masonjones S."/>
            <person name="Stajich J.E."/>
        </authorList>
    </citation>
    <scope>NUCLEOTIDE SEQUENCE [LARGE SCALE GENOMIC DNA]</scope>
    <source>
        <strain evidence="2 3">CCFEE 5311</strain>
    </source>
</reference>
<comment type="caution">
    <text evidence="2">The sequence shown here is derived from an EMBL/GenBank/DDBJ whole genome shotgun (WGS) entry which is preliminary data.</text>
</comment>
<keyword evidence="1" id="KW-0472">Membrane</keyword>
<protein>
    <recommendedName>
        <fullName evidence="4">Protein PLANT CADMIUM RESISTANCE 3</fullName>
    </recommendedName>
</protein>
<accession>A0A4V6WK98</accession>
<evidence type="ECO:0000313" key="2">
    <source>
        <dbReference type="EMBL" id="TKA44869.1"/>
    </source>
</evidence>
<dbReference type="OrthoDB" id="1045822at2759"/>
<dbReference type="EMBL" id="NAJP01000013">
    <property type="protein sequence ID" value="TKA44869.1"/>
    <property type="molecule type" value="Genomic_DNA"/>
</dbReference>
<dbReference type="Pfam" id="PF04749">
    <property type="entry name" value="PLAC8"/>
    <property type="match status" value="1"/>
</dbReference>
<keyword evidence="1" id="KW-0812">Transmembrane</keyword>
<keyword evidence="1" id="KW-1133">Transmembrane helix</keyword>
<name>A0A4V6WK98_9PEZI</name>
<sequence>MDQHTHEEEWRNGICDHVCGGSFEVCITAWCCNCFMFGRVDQRLEKFPETNRDEFSLFSSGCFILGISNYVALQWIPVWLKRKELRNKFGIQGNGCTDCLVSYFCHPCSIAQMETELKDRAATAPTGLGEKQAPVGYAQQQSATMDYRAVA</sequence>
<proteinExistence type="predicted"/>
<dbReference type="PANTHER" id="PTHR15907">
    <property type="entry name" value="DUF614 FAMILY PROTEIN-RELATED"/>
    <property type="match status" value="1"/>
</dbReference>
<feature type="transmembrane region" description="Helical" evidence="1">
    <location>
        <begin position="57"/>
        <end position="80"/>
    </location>
</feature>
<organism evidence="2 3">
    <name type="scientific">Friedmanniomyces endolithicus</name>
    <dbReference type="NCBI Taxonomy" id="329885"/>
    <lineage>
        <taxon>Eukaryota</taxon>
        <taxon>Fungi</taxon>
        <taxon>Dikarya</taxon>
        <taxon>Ascomycota</taxon>
        <taxon>Pezizomycotina</taxon>
        <taxon>Dothideomycetes</taxon>
        <taxon>Dothideomycetidae</taxon>
        <taxon>Mycosphaerellales</taxon>
        <taxon>Teratosphaeriaceae</taxon>
        <taxon>Friedmanniomyces</taxon>
    </lineage>
</organism>
<evidence type="ECO:0000313" key="3">
    <source>
        <dbReference type="Proteomes" id="UP000310066"/>
    </source>
</evidence>
<evidence type="ECO:0000256" key="1">
    <source>
        <dbReference type="SAM" id="Phobius"/>
    </source>
</evidence>
<dbReference type="Proteomes" id="UP000310066">
    <property type="component" value="Unassembled WGS sequence"/>
</dbReference>
<dbReference type="STRING" id="329885.A0A4V6WK98"/>
<dbReference type="NCBIfam" id="TIGR01571">
    <property type="entry name" value="A_thal_Cys_rich"/>
    <property type="match status" value="1"/>
</dbReference>